<feature type="domain" description="Big-1" evidence="4">
    <location>
        <begin position="42"/>
        <end position="138"/>
    </location>
</feature>
<dbReference type="InterPro" id="IPR003961">
    <property type="entry name" value="FN3_dom"/>
</dbReference>
<dbReference type="InterPro" id="IPR013783">
    <property type="entry name" value="Ig-like_fold"/>
</dbReference>
<dbReference type="Gene3D" id="2.60.40.10">
    <property type="entry name" value="Immunoglobulins"/>
    <property type="match status" value="5"/>
</dbReference>
<evidence type="ECO:0000313" key="6">
    <source>
        <dbReference type="Proteomes" id="UP000028725"/>
    </source>
</evidence>
<name>A0A085WRL5_9BACT</name>
<comment type="caution">
    <text evidence="5">The sequence shown here is derived from an EMBL/GenBank/DDBJ whole genome shotgun (WGS) entry which is preliminary data.</text>
</comment>
<feature type="signal peptide" evidence="3">
    <location>
        <begin position="1"/>
        <end position="21"/>
    </location>
</feature>
<dbReference type="SUPFAM" id="SSF49265">
    <property type="entry name" value="Fibronectin type III"/>
    <property type="match status" value="1"/>
</dbReference>
<evidence type="ECO:0000259" key="4">
    <source>
        <dbReference type="PROSITE" id="PS51127"/>
    </source>
</evidence>
<dbReference type="RefSeq" id="WP_157231885.1">
    <property type="nucleotide sequence ID" value="NZ_JMCB01000003.1"/>
</dbReference>
<dbReference type="PATRIC" id="fig|394096.3.peg.1849"/>
<dbReference type="OrthoDB" id="5476141at2"/>
<protein>
    <recommendedName>
        <fullName evidence="4">Big-1 domain-containing protein</fullName>
    </recommendedName>
</protein>
<organism evidence="5 6">
    <name type="scientific">Hyalangium minutum</name>
    <dbReference type="NCBI Taxonomy" id="394096"/>
    <lineage>
        <taxon>Bacteria</taxon>
        <taxon>Pseudomonadati</taxon>
        <taxon>Myxococcota</taxon>
        <taxon>Myxococcia</taxon>
        <taxon>Myxococcales</taxon>
        <taxon>Cystobacterineae</taxon>
        <taxon>Archangiaceae</taxon>
        <taxon>Hyalangium</taxon>
    </lineage>
</organism>
<proteinExistence type="inferred from homology"/>
<dbReference type="SMART" id="SM00060">
    <property type="entry name" value="FN3"/>
    <property type="match status" value="1"/>
</dbReference>
<comment type="similarity">
    <text evidence="1">Belongs to the intimin/invasin family.</text>
</comment>
<evidence type="ECO:0000256" key="3">
    <source>
        <dbReference type="SAM" id="SignalP"/>
    </source>
</evidence>
<sequence>MSSRPLLSGVYVALTALLVFAAGCHEDPPPPPSEQPDATRSQVQVSRSSNVLANGRDVVTLTVKVVKADGAALAGRTVKLEISGDGAIVAPASGQTNPEGVMTATLVSTQAGLKKVKASVETDGGPVVLTSQPTVEFIEVPAAKLAFLNTSIQGTAGAPLSPAVEVELQDAEGRRVPGSTASVTVALATGPSDTLEGTLTVAAVDGVARFSDLVIQQVGTGYSLRATSGTLTEATSPSFAVTAAQAAVLELTGLPNSLVAGSSAEVQVTLKDALGNVATGYTGTVRFTSTDGAAVLPSDYTFTAADAGQKTFSAVELRTAGSQSLTATDTVTASLTGTQSTTVSPAAATSLSLSAPASATAGSAFSVTVTARDAFSNAATGYTGTVSFSSDDTRAALPGSYTFTAADTGAHTFSVTLGTTGSQPVRVTDGTRNANATVTVTPGAATSLSLAAPLTVMADGPFNVTVTLRDASGNVATGYTGTVSFSSDDTRATLPGSYTFTAADAGAHTFSVILGTAGSQPLRVTDGTRNANATVTVTPATAATLSLSAPASATAGSPFSVTVTMRDTSGNVATGYTGTVHFTSTDGAAVLPADYTFTAADSGQKTFSTVELRTAGAQSLTAADRVTTTLTDTRSTTVSAAAASSLSLSAPASAPSGSAFDVTVTARDAFSNVAAGYTGTVSFSSDDTRAGLPTSYTFTAADAGSHTFSVTLGTAGDQPVRVTDGTRNASATVNVTSGAAATLSLSVPSTATAGSAFSVMVTLRDGAGNVATGYTGTVRFTSTDAAAVLPGDYTFTAGDAGQKTFSTVELRTAGSQSLTATDTVTATMTDTRSTTVSPGAAASLSLSAPASATAGSAFNVTVLARDAFNNVATGYTGAVSFSSDDTRAALPSSYTFTAADAGSHTFSVTLGTVGSQPVRVTDGTRNASATVTVNPGVAASLSLSAPASATAGSAFNVTVTVRDASGNVATGYTGAVSFSSDDTRATLPGSYTFTAADAGSHAFSVTLGTTGSQPVRVTDGTLNASTTVSVTPAAAATLSLSVPASATAGSPFNVTVTLRDSFGNVATGYTGTVHFTSTDGASVLPADSTFTAADAGQKTFSTVELRTAGSQSLTATDTVTATMTDTRSTTVSPGAAASLSLSAPASTTAGSPFAVTVTARDAFNNVATGYTGTVSFSSDDTRATLPGSYTFTAANAGSRAFSVTLGTVGSQPVRVTDGTRNASATVTVTPGAASNLTLSAPASATAGSAFNVTVTARDASGNIATGYNGMVSFTSTDPAAVLPGIYLFTPGDAGVASVSVELRTAGNRTITATDTLDAGLTHTVAVAVSAGAPAQLAFTTQPQSGTVRATLATVRVEIRDAYGNTSTASSPSVTVSLTGGNPASTLSGTRTVSPASGVATFSSLSIDQEGTGFQLVAAATGLTGATSTAFQIVDNLAPAAAVLTATQASSSSIQVSWTAVGDDGTLGTAASHDLRYATAPITNDAQFTAATPVSLAAPQPPGSAESATVTGLNLTSTYYFALKVFDGAGNSSLSNSPGAGGSDPCASVTCTPPATTCSANGRSVVTYTSACVDSGGVGVCQNTPTSTLCASNQTCNAGACVPVTAASQQGQIIISEFSALGAEFIELRNTTATAIDVRGYTLRNIAGQEVDIRAPNDPNGTGSTPVQVPANGVLYGIPNPSSSVPGGVGFIYGAPGTSFALADTGDALALYAAPPAGNLQDLVDFRTFVTNPNTPLTASAFVGFSGSSTQLEPTTSTAAGNDTATNWCVSFYPNGARGSRVTNTAGALNGSCKVAVINEVIIDPPGTDDQKSFVELAGPGGAVIGGAKITDVEGLGGTAGALNADGDLSTGETDGEFTLPAGTRFPADGILLVADANSSVTSTQVVGFTPGVDVLARDMDVENSGGDSIQLVSATGTLLDAVGHDANGATLATNVAYNGLALYETATALTPTTPAGTAAPSLARNTLSTDTDNNRNDFRADPTPTPGSPNDALNLTVSTLFPDDGPATAGASSVLVTGTDISPGFRAAFGANPSQPCTVASPTSATCSVVSNTGNAVARVNVTFSNPASVGTPNFVLPSGFTYTGNENETNSMLEADYCNLQFPASFSVPSNTATPLLYGRIFETSITESMGAPSGILAEVGYGNNGTDPRSTNSWKFFSANYNVQVGNDDEFSGSFTAPTVASNTNFSYTFRFSQDNGLKWTYCDLNGAGSNTGMNFETTQMGVMTVTP</sequence>
<feature type="compositionally biased region" description="Low complexity" evidence="2">
    <location>
        <begin position="1951"/>
        <end position="1963"/>
    </location>
</feature>
<keyword evidence="3" id="KW-0732">Signal</keyword>
<feature type="chain" id="PRO_5001799909" description="Big-1 domain-containing protein" evidence="3">
    <location>
        <begin position="22"/>
        <end position="2230"/>
    </location>
</feature>
<dbReference type="InterPro" id="IPR008964">
    <property type="entry name" value="Invasin/intimin_cell_adhesion"/>
</dbReference>
<dbReference type="Pfam" id="PF02369">
    <property type="entry name" value="Big_1"/>
    <property type="match status" value="1"/>
</dbReference>
<dbReference type="InterPro" id="IPR036116">
    <property type="entry name" value="FN3_sf"/>
</dbReference>
<evidence type="ECO:0000256" key="1">
    <source>
        <dbReference type="ARBA" id="ARBA00010116"/>
    </source>
</evidence>
<dbReference type="InterPro" id="IPR003344">
    <property type="entry name" value="Big_1_dom"/>
</dbReference>
<reference evidence="5 6" key="1">
    <citation type="submission" date="2014-04" db="EMBL/GenBank/DDBJ databases">
        <title>Genome assembly of Hyalangium minutum DSM 14724.</title>
        <authorList>
            <person name="Sharma G."/>
            <person name="Subramanian S."/>
        </authorList>
    </citation>
    <scope>NUCLEOTIDE SEQUENCE [LARGE SCALE GENOMIC DNA]</scope>
    <source>
        <strain evidence="5 6">DSM 14724</strain>
    </source>
</reference>
<dbReference type="SUPFAM" id="SSF49373">
    <property type="entry name" value="Invasin/intimin cell-adhesion fragments"/>
    <property type="match status" value="1"/>
</dbReference>
<keyword evidence="6" id="KW-1185">Reference proteome</keyword>
<dbReference type="PROSITE" id="PS51127">
    <property type="entry name" value="BIG1"/>
    <property type="match status" value="1"/>
</dbReference>
<dbReference type="Proteomes" id="UP000028725">
    <property type="component" value="Unassembled WGS sequence"/>
</dbReference>
<feature type="region of interest" description="Disordered" evidence="2">
    <location>
        <begin position="1951"/>
        <end position="1991"/>
    </location>
</feature>
<evidence type="ECO:0000313" key="5">
    <source>
        <dbReference type="EMBL" id="KFE70328.1"/>
    </source>
</evidence>
<dbReference type="PROSITE" id="PS51257">
    <property type="entry name" value="PROKAR_LIPOPROTEIN"/>
    <property type="match status" value="1"/>
</dbReference>
<gene>
    <name evidence="5" type="ORF">DB31_5370</name>
</gene>
<evidence type="ECO:0000256" key="2">
    <source>
        <dbReference type="SAM" id="MobiDB-lite"/>
    </source>
</evidence>
<dbReference type="SMART" id="SM00634">
    <property type="entry name" value="BID_1"/>
    <property type="match status" value="2"/>
</dbReference>
<dbReference type="EMBL" id="JMCB01000003">
    <property type="protein sequence ID" value="KFE70328.1"/>
    <property type="molecule type" value="Genomic_DNA"/>
</dbReference>
<accession>A0A085WRL5</accession>
<dbReference type="STRING" id="394096.DB31_5370"/>